<dbReference type="AlphaFoldDB" id="A0A1B0CST8"/>
<dbReference type="EnsemblMetazoa" id="LLOJ007937-RA">
    <property type="protein sequence ID" value="LLOJ007937-PA"/>
    <property type="gene ID" value="LLOJ007937"/>
</dbReference>
<proteinExistence type="predicted"/>
<dbReference type="EMBL" id="AJWK01026568">
    <property type="status" value="NOT_ANNOTATED_CDS"/>
    <property type="molecule type" value="Genomic_DNA"/>
</dbReference>
<protein>
    <submittedName>
        <fullName evidence="2">Uncharacterized protein</fullName>
    </submittedName>
</protein>
<keyword evidence="1" id="KW-0812">Transmembrane</keyword>
<dbReference type="VEuPathDB" id="VectorBase:LLOJ007937"/>
<keyword evidence="1" id="KW-0472">Membrane</keyword>
<accession>A0A1B0CST8</accession>
<sequence length="60" mass="6675">MPPKRVPSLVIGSLAEVLMPSMMQHYFWQVFLPMPTASLVAVGLLLSLPTDLMVLSIMYI</sequence>
<keyword evidence="3" id="KW-1185">Reference proteome</keyword>
<evidence type="ECO:0000313" key="3">
    <source>
        <dbReference type="Proteomes" id="UP000092461"/>
    </source>
</evidence>
<feature type="transmembrane region" description="Helical" evidence="1">
    <location>
        <begin position="26"/>
        <end position="48"/>
    </location>
</feature>
<dbReference type="Proteomes" id="UP000092461">
    <property type="component" value="Unassembled WGS sequence"/>
</dbReference>
<evidence type="ECO:0000256" key="1">
    <source>
        <dbReference type="SAM" id="Phobius"/>
    </source>
</evidence>
<keyword evidence="1" id="KW-1133">Transmembrane helix</keyword>
<evidence type="ECO:0000313" key="2">
    <source>
        <dbReference type="EnsemblMetazoa" id="LLOJ007937-PA"/>
    </source>
</evidence>
<name>A0A1B0CST8_LUTLO</name>
<organism evidence="2 3">
    <name type="scientific">Lutzomyia longipalpis</name>
    <name type="common">Sand fly</name>
    <dbReference type="NCBI Taxonomy" id="7200"/>
    <lineage>
        <taxon>Eukaryota</taxon>
        <taxon>Metazoa</taxon>
        <taxon>Ecdysozoa</taxon>
        <taxon>Arthropoda</taxon>
        <taxon>Hexapoda</taxon>
        <taxon>Insecta</taxon>
        <taxon>Pterygota</taxon>
        <taxon>Neoptera</taxon>
        <taxon>Endopterygota</taxon>
        <taxon>Diptera</taxon>
        <taxon>Nematocera</taxon>
        <taxon>Psychodoidea</taxon>
        <taxon>Psychodidae</taxon>
        <taxon>Lutzomyia</taxon>
        <taxon>Lutzomyia</taxon>
    </lineage>
</organism>
<dbReference type="EMBL" id="AJWK01026569">
    <property type="status" value="NOT_ANNOTATED_CDS"/>
    <property type="molecule type" value="Genomic_DNA"/>
</dbReference>
<reference evidence="2" key="1">
    <citation type="submission" date="2020-05" db="UniProtKB">
        <authorList>
            <consortium name="EnsemblMetazoa"/>
        </authorList>
    </citation>
    <scope>IDENTIFICATION</scope>
    <source>
        <strain evidence="2">Jacobina</strain>
    </source>
</reference>